<reference evidence="2" key="1">
    <citation type="submission" date="2019-08" db="EMBL/GenBank/DDBJ databases">
        <authorList>
            <person name="Kucharzyk K."/>
            <person name="Murdoch R.W."/>
            <person name="Higgins S."/>
            <person name="Loffler F."/>
        </authorList>
    </citation>
    <scope>NUCLEOTIDE SEQUENCE</scope>
</reference>
<comment type="caution">
    <text evidence="2">The sequence shown here is derived from an EMBL/GenBank/DDBJ whole genome shotgun (WGS) entry which is preliminary data.</text>
</comment>
<proteinExistence type="predicted"/>
<organism evidence="2">
    <name type="scientific">bioreactor metagenome</name>
    <dbReference type="NCBI Taxonomy" id="1076179"/>
    <lineage>
        <taxon>unclassified sequences</taxon>
        <taxon>metagenomes</taxon>
        <taxon>ecological metagenomes</taxon>
    </lineage>
</organism>
<feature type="domain" description="DNA binding HTH" evidence="1">
    <location>
        <begin position="55"/>
        <end position="91"/>
    </location>
</feature>
<accession>A0A645GL73</accession>
<protein>
    <recommendedName>
        <fullName evidence="1">DNA binding HTH domain-containing protein</fullName>
    </recommendedName>
</protein>
<dbReference type="EMBL" id="VSSQ01073610">
    <property type="protein sequence ID" value="MPN24684.1"/>
    <property type="molecule type" value="Genomic_DNA"/>
</dbReference>
<dbReference type="Gene3D" id="1.10.10.60">
    <property type="entry name" value="Homeodomain-like"/>
    <property type="match status" value="1"/>
</dbReference>
<evidence type="ECO:0000259" key="1">
    <source>
        <dbReference type="Pfam" id="PF02954"/>
    </source>
</evidence>
<dbReference type="Pfam" id="PF02954">
    <property type="entry name" value="HTH_8"/>
    <property type="match status" value="1"/>
</dbReference>
<dbReference type="InterPro" id="IPR009057">
    <property type="entry name" value="Homeodomain-like_sf"/>
</dbReference>
<dbReference type="AlphaFoldDB" id="A0A645GL73"/>
<name>A0A645GL73_9ZZZZ</name>
<evidence type="ECO:0000313" key="2">
    <source>
        <dbReference type="EMBL" id="MPN24684.1"/>
    </source>
</evidence>
<dbReference type="SUPFAM" id="SSF46689">
    <property type="entry name" value="Homeodomain-like"/>
    <property type="match status" value="1"/>
</dbReference>
<dbReference type="InterPro" id="IPR002197">
    <property type="entry name" value="HTH_Fis"/>
</dbReference>
<sequence>MNYLMRIVILSNSHVLTSEDIKKSEIKLSSKHHCSNEVRDESENVLKLSAGSLNSMEQEIISWYMDKYSGNRAMVSQALNISRTTLWKKLKNIK</sequence>
<gene>
    <name evidence="2" type="ORF">SDC9_172086</name>
</gene>
<dbReference type="GO" id="GO:0043565">
    <property type="term" value="F:sequence-specific DNA binding"/>
    <property type="evidence" value="ECO:0007669"/>
    <property type="project" value="InterPro"/>
</dbReference>